<dbReference type="KEGG" id="sind:105172667"/>
<keyword evidence="3" id="KW-0238">DNA-binding</keyword>
<evidence type="ECO:0000313" key="10">
    <source>
        <dbReference type="RefSeq" id="XP_020552816.1"/>
    </source>
</evidence>
<dbReference type="FunFam" id="4.10.280.10:FF:000022">
    <property type="entry name" value="Basic helix-loop-helix transcription factor"/>
    <property type="match status" value="1"/>
</dbReference>
<accession>A0A8M8V9P3</accession>
<dbReference type="InterPro" id="IPR036638">
    <property type="entry name" value="HLH_DNA-bd_sf"/>
</dbReference>
<evidence type="ECO:0000256" key="1">
    <source>
        <dbReference type="ARBA" id="ARBA00004123"/>
    </source>
</evidence>
<dbReference type="GO" id="GO:0000981">
    <property type="term" value="F:DNA-binding transcription factor activity, RNA polymerase II-specific"/>
    <property type="evidence" value="ECO:0007669"/>
    <property type="project" value="TreeGrafter"/>
</dbReference>
<evidence type="ECO:0000313" key="11">
    <source>
        <dbReference type="RefSeq" id="XP_020552817.1"/>
    </source>
</evidence>
<feature type="compositionally biased region" description="Polar residues" evidence="6">
    <location>
        <begin position="270"/>
        <end position="283"/>
    </location>
</feature>
<dbReference type="PANTHER" id="PTHR16223">
    <property type="entry name" value="TRANSCRIPTION FACTOR BHLH83-RELATED"/>
    <property type="match status" value="1"/>
</dbReference>
<evidence type="ECO:0000256" key="6">
    <source>
        <dbReference type="SAM" id="MobiDB-lite"/>
    </source>
</evidence>
<dbReference type="GO" id="GO:0005634">
    <property type="term" value="C:nucleus"/>
    <property type="evidence" value="ECO:0007669"/>
    <property type="project" value="UniProtKB-SubCell"/>
</dbReference>
<name>A0A8M8V9P3_SESIN</name>
<feature type="domain" description="BHLH" evidence="7">
    <location>
        <begin position="278"/>
        <end position="327"/>
    </location>
</feature>
<gene>
    <name evidence="9 10 11" type="primary">LOC105172667</name>
</gene>
<dbReference type="RefSeq" id="XP_020552816.1">
    <property type="nucleotide sequence ID" value="XM_020697157.1"/>
</dbReference>
<dbReference type="Proteomes" id="UP000504604">
    <property type="component" value="Linkage group LG10"/>
</dbReference>
<dbReference type="Gene3D" id="4.10.280.10">
    <property type="entry name" value="Helix-loop-helix DNA-binding domain"/>
    <property type="match status" value="1"/>
</dbReference>
<dbReference type="OrthoDB" id="651283at2759"/>
<proteinExistence type="predicted"/>
<evidence type="ECO:0000256" key="2">
    <source>
        <dbReference type="ARBA" id="ARBA00023015"/>
    </source>
</evidence>
<dbReference type="InterPro" id="IPR045843">
    <property type="entry name" value="IND-like"/>
</dbReference>
<dbReference type="RefSeq" id="XP_020552815.1">
    <property type="nucleotide sequence ID" value="XM_020697156.1"/>
</dbReference>
<dbReference type="CDD" id="cd11454">
    <property type="entry name" value="bHLH_AtIND_like"/>
    <property type="match status" value="1"/>
</dbReference>
<dbReference type="PANTHER" id="PTHR16223:SF274">
    <property type="entry name" value="TRANSCRIPTION FACTOR BHLH84"/>
    <property type="match status" value="1"/>
</dbReference>
<feature type="compositionally biased region" description="Basic residues" evidence="6">
    <location>
        <begin position="201"/>
        <end position="211"/>
    </location>
</feature>
<evidence type="ECO:0000256" key="4">
    <source>
        <dbReference type="ARBA" id="ARBA00023163"/>
    </source>
</evidence>
<dbReference type="Pfam" id="PF00010">
    <property type="entry name" value="HLH"/>
    <property type="match status" value="1"/>
</dbReference>
<evidence type="ECO:0000256" key="3">
    <source>
        <dbReference type="ARBA" id="ARBA00023125"/>
    </source>
</evidence>
<comment type="subcellular location">
    <subcellularLocation>
        <location evidence="1">Nucleus</location>
    </subcellularLocation>
</comment>
<evidence type="ECO:0000313" key="9">
    <source>
        <dbReference type="RefSeq" id="XP_020552815.1"/>
    </source>
</evidence>
<sequence>METVGTISEGEWNSSFNGMSSEEADFMAQLLGNCSLPSEVPNGAASNFAVSSTFWPARESNLNMTSVSENAAMYSSDETNITNMYSFAQGSSYSGGSSVIFPSSSHESYYPSGSHQFFLTNNNIMTMDYFNNSSRVPFTDNVMERNHFLNQDVSNDSMESDEKLPEDVLQGKNFQPLKEDKTSSPPEISKKRPGIPGGFQRSKRSMKLKKCVKVDDENDEDNNNNNTSLMLHRQSSSSCCSEDESNASQELNGVASSSSSQVSGALNLSGKTRASRGSATDPQSLYARKRRERINERLRILQNLVPNGTKVDISTMLEEAVQYVKFLQLQIKLLSSDDMWMYAPIAYNGMDIGLDLKIPTPKSQP</sequence>
<dbReference type="SMART" id="SM00353">
    <property type="entry name" value="HLH"/>
    <property type="match status" value="1"/>
</dbReference>
<dbReference type="RefSeq" id="XP_020552817.1">
    <property type="nucleotide sequence ID" value="XM_020697158.1"/>
</dbReference>
<keyword evidence="4" id="KW-0804">Transcription</keyword>
<dbReference type="SUPFAM" id="SSF47459">
    <property type="entry name" value="HLH, helix-loop-helix DNA-binding domain"/>
    <property type="match status" value="1"/>
</dbReference>
<dbReference type="GeneID" id="105172667"/>
<feature type="compositionally biased region" description="Low complexity" evidence="6">
    <location>
        <begin position="252"/>
        <end position="269"/>
    </location>
</feature>
<protein>
    <submittedName>
        <fullName evidence="9 10">Transcription factor bHLH84</fullName>
    </submittedName>
</protein>
<reference evidence="9 10" key="1">
    <citation type="submission" date="2025-04" db="UniProtKB">
        <authorList>
            <consortium name="RefSeq"/>
        </authorList>
    </citation>
    <scope>IDENTIFICATION</scope>
</reference>
<evidence type="ECO:0000256" key="5">
    <source>
        <dbReference type="ARBA" id="ARBA00023242"/>
    </source>
</evidence>
<dbReference type="GO" id="GO:0046983">
    <property type="term" value="F:protein dimerization activity"/>
    <property type="evidence" value="ECO:0007669"/>
    <property type="project" value="InterPro"/>
</dbReference>
<dbReference type="GO" id="GO:0000978">
    <property type="term" value="F:RNA polymerase II cis-regulatory region sequence-specific DNA binding"/>
    <property type="evidence" value="ECO:0007669"/>
    <property type="project" value="TreeGrafter"/>
</dbReference>
<evidence type="ECO:0000313" key="8">
    <source>
        <dbReference type="Proteomes" id="UP000504604"/>
    </source>
</evidence>
<dbReference type="AlphaFoldDB" id="A0A8M8V9P3"/>
<dbReference type="InterPro" id="IPR011598">
    <property type="entry name" value="bHLH_dom"/>
</dbReference>
<dbReference type="PROSITE" id="PS50888">
    <property type="entry name" value="BHLH"/>
    <property type="match status" value="1"/>
</dbReference>
<feature type="region of interest" description="Disordered" evidence="6">
    <location>
        <begin position="152"/>
        <end position="289"/>
    </location>
</feature>
<keyword evidence="5" id="KW-0539">Nucleus</keyword>
<dbReference type="Gramene" id="SIN_1026151.t">
    <property type="protein sequence ID" value="SIN_1026151.t"/>
    <property type="gene ID" value="SIN_1026151"/>
</dbReference>
<organism evidence="8 10">
    <name type="scientific">Sesamum indicum</name>
    <name type="common">Oriental sesame</name>
    <name type="synonym">Sesamum orientale</name>
    <dbReference type="NCBI Taxonomy" id="4182"/>
    <lineage>
        <taxon>Eukaryota</taxon>
        <taxon>Viridiplantae</taxon>
        <taxon>Streptophyta</taxon>
        <taxon>Embryophyta</taxon>
        <taxon>Tracheophyta</taxon>
        <taxon>Spermatophyta</taxon>
        <taxon>Magnoliopsida</taxon>
        <taxon>eudicotyledons</taxon>
        <taxon>Gunneridae</taxon>
        <taxon>Pentapetalae</taxon>
        <taxon>asterids</taxon>
        <taxon>lamiids</taxon>
        <taxon>Lamiales</taxon>
        <taxon>Pedaliaceae</taxon>
        <taxon>Sesamum</taxon>
    </lineage>
</organism>
<dbReference type="GO" id="GO:0048766">
    <property type="term" value="P:root hair initiation"/>
    <property type="evidence" value="ECO:0007669"/>
    <property type="project" value="UniProtKB-ARBA"/>
</dbReference>
<evidence type="ECO:0000259" key="7">
    <source>
        <dbReference type="PROSITE" id="PS50888"/>
    </source>
</evidence>
<keyword evidence="8" id="KW-1185">Reference proteome</keyword>
<keyword evidence="2" id="KW-0805">Transcription regulation</keyword>